<dbReference type="InterPro" id="IPR019559">
    <property type="entry name" value="Cullin_neddylation_domain"/>
</dbReference>
<dbReference type="SMART" id="SM00182">
    <property type="entry name" value="CULLIN"/>
    <property type="match status" value="1"/>
</dbReference>
<dbReference type="InterPro" id="IPR036317">
    <property type="entry name" value="Cullin_homology_sf"/>
</dbReference>
<dbReference type="Gene3D" id="1.20.1310.10">
    <property type="entry name" value="Cullin Repeats"/>
    <property type="match status" value="1"/>
</dbReference>
<evidence type="ECO:0000313" key="4">
    <source>
        <dbReference type="Proteomes" id="UP000887574"/>
    </source>
</evidence>
<dbReference type="Pfam" id="PF26557">
    <property type="entry name" value="Cullin_AB"/>
    <property type="match status" value="1"/>
</dbReference>
<dbReference type="Pfam" id="PF00888">
    <property type="entry name" value="Cullin"/>
    <property type="match status" value="1"/>
</dbReference>
<dbReference type="PANTHER" id="PTHR11932">
    <property type="entry name" value="CULLIN"/>
    <property type="match status" value="1"/>
</dbReference>
<evidence type="ECO:0000259" key="3">
    <source>
        <dbReference type="PROSITE" id="PS50069"/>
    </source>
</evidence>
<protein>
    <submittedName>
        <fullName evidence="5">Cullin family profile domain-containing protein</fullName>
    </submittedName>
</protein>
<dbReference type="Proteomes" id="UP000887574">
    <property type="component" value="Unplaced"/>
</dbReference>
<dbReference type="SUPFAM" id="SSF46785">
    <property type="entry name" value="Winged helix' DNA-binding domain"/>
    <property type="match status" value="1"/>
</dbReference>
<dbReference type="GO" id="GO:0006511">
    <property type="term" value="P:ubiquitin-dependent protein catabolic process"/>
    <property type="evidence" value="ECO:0007669"/>
    <property type="project" value="InterPro"/>
</dbReference>
<dbReference type="Pfam" id="PF10557">
    <property type="entry name" value="Cullin_Nedd8"/>
    <property type="match status" value="1"/>
</dbReference>
<dbReference type="PROSITE" id="PS50069">
    <property type="entry name" value="CULLIN_2"/>
    <property type="match status" value="1"/>
</dbReference>
<evidence type="ECO:0000256" key="1">
    <source>
        <dbReference type="PROSITE-ProRule" id="PRU00330"/>
    </source>
</evidence>
<evidence type="ECO:0000313" key="5">
    <source>
        <dbReference type="WBParaSite" id="jg10961"/>
    </source>
</evidence>
<comment type="similarity">
    <text evidence="1 2">Belongs to the cullin family.</text>
</comment>
<organism evidence="4 5">
    <name type="scientific">Ditylenchus dipsaci</name>
    <dbReference type="NCBI Taxonomy" id="166011"/>
    <lineage>
        <taxon>Eukaryota</taxon>
        <taxon>Metazoa</taxon>
        <taxon>Ecdysozoa</taxon>
        <taxon>Nematoda</taxon>
        <taxon>Chromadorea</taxon>
        <taxon>Rhabditida</taxon>
        <taxon>Tylenchina</taxon>
        <taxon>Tylenchomorpha</taxon>
        <taxon>Sphaerularioidea</taxon>
        <taxon>Anguinidae</taxon>
        <taxon>Anguininae</taxon>
        <taxon>Ditylenchus</taxon>
    </lineage>
</organism>
<proteinExistence type="inferred from homology"/>
<dbReference type="InterPro" id="IPR001373">
    <property type="entry name" value="Cullin_N"/>
</dbReference>
<dbReference type="Gene3D" id="3.30.230.130">
    <property type="entry name" value="Cullin, Chain C, Domain 2"/>
    <property type="match status" value="1"/>
</dbReference>
<dbReference type="FunFam" id="3.30.230.130:FF:000001">
    <property type="entry name" value="Cullin 4A"/>
    <property type="match status" value="1"/>
</dbReference>
<name>A0A915CPY3_9BILA</name>
<dbReference type="WBParaSite" id="jg10961">
    <property type="protein sequence ID" value="jg10961"/>
    <property type="gene ID" value="jg10961"/>
</dbReference>
<dbReference type="FunFam" id="1.10.10.10:FF:000050">
    <property type="entry name" value="Cullin 4B"/>
    <property type="match status" value="1"/>
</dbReference>
<dbReference type="InterPro" id="IPR059120">
    <property type="entry name" value="Cullin-like_AB"/>
</dbReference>
<dbReference type="SMART" id="SM00884">
    <property type="entry name" value="Cullin_Nedd8"/>
    <property type="match status" value="1"/>
</dbReference>
<dbReference type="InterPro" id="IPR036390">
    <property type="entry name" value="WH_DNA-bd_sf"/>
</dbReference>
<dbReference type="Gene3D" id="1.10.10.10">
    <property type="entry name" value="Winged helix-like DNA-binding domain superfamily/Winged helix DNA-binding domain"/>
    <property type="match status" value="1"/>
</dbReference>
<dbReference type="InterPro" id="IPR045093">
    <property type="entry name" value="Cullin"/>
</dbReference>
<sequence length="292" mass="34632">MLSKLKNECGAGFTQKLEGMFKDMEISKDFCSSFKQYIDGNERDHSLCKIEFTVNVLTMGHWPTYKVMNVNIPPQLAQFEKTCEKFYASKHNGRKLQWQYSLASAILKATFKHGVIKELDVSLFQSMILILFNEKQDWNYDEVLERTKIEAEELKRTLQSLACGKFRVIQKILKSKEVNCKDKFVFNEDFNDRLHRIRISQIQMRETTAEHKQTEEQIFQDRQYQIDAAVVRIMKMRKTISHNLLLSELFNQLRFPAKPADLKRESSRLWNVNIFEEMLKTPNFTTMLRRNY</sequence>
<keyword evidence="4" id="KW-1185">Reference proteome</keyword>
<dbReference type="InterPro" id="IPR036388">
    <property type="entry name" value="WH-like_DNA-bd_sf"/>
</dbReference>
<dbReference type="GO" id="GO:0031625">
    <property type="term" value="F:ubiquitin protein ligase binding"/>
    <property type="evidence" value="ECO:0007669"/>
    <property type="project" value="InterPro"/>
</dbReference>
<dbReference type="AlphaFoldDB" id="A0A915CPY3"/>
<reference evidence="5" key="1">
    <citation type="submission" date="2022-11" db="UniProtKB">
        <authorList>
            <consortium name="WormBaseParasite"/>
        </authorList>
    </citation>
    <scope>IDENTIFICATION</scope>
</reference>
<accession>A0A915CPY3</accession>
<evidence type="ECO:0000256" key="2">
    <source>
        <dbReference type="RuleBase" id="RU003829"/>
    </source>
</evidence>
<feature type="domain" description="Cullin family profile" evidence="3">
    <location>
        <begin position="1"/>
        <end position="162"/>
    </location>
</feature>
<dbReference type="SUPFAM" id="SSF75632">
    <property type="entry name" value="Cullin homology domain"/>
    <property type="match status" value="1"/>
</dbReference>
<dbReference type="InterPro" id="IPR016158">
    <property type="entry name" value="Cullin_homology"/>
</dbReference>